<gene>
    <name evidence="2" type="ORF">C6Y53_11805</name>
</gene>
<evidence type="ECO:0000313" key="2">
    <source>
        <dbReference type="EMBL" id="AVO38308.1"/>
    </source>
</evidence>
<dbReference type="Pfam" id="PF04390">
    <property type="entry name" value="LptE"/>
    <property type="match status" value="1"/>
</dbReference>
<organism evidence="2 3">
    <name type="scientific">Pukyongiella litopenaei</name>
    <dbReference type="NCBI Taxonomy" id="2605946"/>
    <lineage>
        <taxon>Bacteria</taxon>
        <taxon>Pseudomonadati</taxon>
        <taxon>Pseudomonadota</taxon>
        <taxon>Alphaproteobacteria</taxon>
        <taxon>Rhodobacterales</taxon>
        <taxon>Paracoccaceae</taxon>
        <taxon>Pukyongiella</taxon>
    </lineage>
</organism>
<dbReference type="AlphaFoldDB" id="A0A2S0MQZ5"/>
<feature type="signal peptide" evidence="1">
    <location>
        <begin position="1"/>
        <end position="33"/>
    </location>
</feature>
<proteinExistence type="predicted"/>
<reference evidence="3" key="1">
    <citation type="submission" date="2018-03" db="EMBL/GenBank/DDBJ databases">
        <title>Genomic analysis of the strain SH-1 isolated from shrimp intestine.</title>
        <authorList>
            <person name="Kim Y.-S."/>
            <person name="Kim S.-E."/>
            <person name="Kim K.-H."/>
        </authorList>
    </citation>
    <scope>NUCLEOTIDE SEQUENCE [LARGE SCALE GENOMIC DNA]</scope>
    <source>
        <strain evidence="3">SH-1</strain>
    </source>
</reference>
<protein>
    <recommendedName>
        <fullName evidence="4">LPS-assembly lipoprotein</fullName>
    </recommendedName>
</protein>
<sequence length="168" mass="17629">MSLSDPHPGRRKALGLLALAPALAACGFTPVYAPGSTASTLRGRVEVAPPETASAYLLVEELEDRLGRAATPAYRLGFVLRTDQQGQAITASSEITRYSIVGRVAYELRPIGSDNVLASGKVRNFTGYSATGSTVETLAAERDATARLMSILADQIAAQLYATADLGT</sequence>
<dbReference type="InterPro" id="IPR006311">
    <property type="entry name" value="TAT_signal"/>
</dbReference>
<dbReference type="RefSeq" id="WP_106472622.1">
    <property type="nucleotide sequence ID" value="NZ_CP027665.1"/>
</dbReference>
<evidence type="ECO:0000313" key="3">
    <source>
        <dbReference type="Proteomes" id="UP000237655"/>
    </source>
</evidence>
<evidence type="ECO:0008006" key="4">
    <source>
        <dbReference type="Google" id="ProtNLM"/>
    </source>
</evidence>
<accession>A0A2S0MQZ5</accession>
<dbReference type="GO" id="GO:0019867">
    <property type="term" value="C:outer membrane"/>
    <property type="evidence" value="ECO:0007669"/>
    <property type="project" value="InterPro"/>
</dbReference>
<keyword evidence="3" id="KW-1185">Reference proteome</keyword>
<dbReference type="Proteomes" id="UP000237655">
    <property type="component" value="Chromosome"/>
</dbReference>
<evidence type="ECO:0000256" key="1">
    <source>
        <dbReference type="SAM" id="SignalP"/>
    </source>
</evidence>
<dbReference type="EMBL" id="CP027665">
    <property type="protein sequence ID" value="AVO38308.1"/>
    <property type="molecule type" value="Genomic_DNA"/>
</dbReference>
<dbReference type="Gene3D" id="3.30.160.150">
    <property type="entry name" value="Lipoprotein like domain"/>
    <property type="match status" value="1"/>
</dbReference>
<dbReference type="InterPro" id="IPR007485">
    <property type="entry name" value="LPS_assembly_LptE"/>
</dbReference>
<dbReference type="PROSITE" id="PS51318">
    <property type="entry name" value="TAT"/>
    <property type="match status" value="1"/>
</dbReference>
<feature type="chain" id="PRO_5015782982" description="LPS-assembly lipoprotein" evidence="1">
    <location>
        <begin position="34"/>
        <end position="168"/>
    </location>
</feature>
<dbReference type="GO" id="GO:0043165">
    <property type="term" value="P:Gram-negative-bacterium-type cell outer membrane assembly"/>
    <property type="evidence" value="ECO:0007669"/>
    <property type="project" value="InterPro"/>
</dbReference>
<name>A0A2S0MQZ5_9RHOB</name>
<keyword evidence="1" id="KW-0732">Signal</keyword>
<dbReference type="KEGG" id="thas:C6Y53_11805"/>